<dbReference type="InterPro" id="IPR027417">
    <property type="entry name" value="P-loop_NTPase"/>
</dbReference>
<feature type="domain" description="CobQ/CobB/MinD/ParA nucleotide binding" evidence="1">
    <location>
        <begin position="4"/>
        <end position="169"/>
    </location>
</feature>
<gene>
    <name evidence="2" type="ORF">DC3_01600</name>
</gene>
<dbReference type="InterPro" id="IPR002586">
    <property type="entry name" value="CobQ/CobB/MinD/ParA_Nub-bd_dom"/>
</dbReference>
<keyword evidence="3" id="KW-1185">Reference proteome</keyword>
<evidence type="ECO:0000313" key="3">
    <source>
        <dbReference type="Proteomes" id="UP000321306"/>
    </source>
</evidence>
<dbReference type="PANTHER" id="PTHR13696:SF96">
    <property type="entry name" value="COBQ_COBB_MIND_PARA NUCLEOTIDE BINDING DOMAIN-CONTAINING PROTEIN"/>
    <property type="match status" value="1"/>
</dbReference>
<accession>A0A511MVC3</accession>
<dbReference type="Gene3D" id="3.40.50.300">
    <property type="entry name" value="P-loop containing nucleotide triphosphate hydrolases"/>
    <property type="match status" value="1"/>
</dbReference>
<evidence type="ECO:0000259" key="1">
    <source>
        <dbReference type="Pfam" id="PF01656"/>
    </source>
</evidence>
<name>A0A511MVC3_DEIC1</name>
<reference evidence="2 3" key="1">
    <citation type="submission" date="2019-07" db="EMBL/GenBank/DDBJ databases">
        <title>Whole genome shotgun sequence of Deinococcus cellulosilyticus NBRC 106333.</title>
        <authorList>
            <person name="Hosoyama A."/>
            <person name="Uohara A."/>
            <person name="Ohji S."/>
            <person name="Ichikawa N."/>
        </authorList>
    </citation>
    <scope>NUCLEOTIDE SEQUENCE [LARGE SCALE GENOMIC DNA]</scope>
    <source>
        <strain evidence="2 3">NBRC 106333</strain>
    </source>
</reference>
<dbReference type="PANTHER" id="PTHR13696">
    <property type="entry name" value="P-LOOP CONTAINING NUCLEOSIDE TRIPHOSPHATE HYDROLASE"/>
    <property type="match status" value="1"/>
</dbReference>
<dbReference type="InterPro" id="IPR050678">
    <property type="entry name" value="DNA_Partitioning_ATPase"/>
</dbReference>
<dbReference type="PIRSF" id="PIRSF009320">
    <property type="entry name" value="Nuc_binding_HP_1000"/>
    <property type="match status" value="1"/>
</dbReference>
<protein>
    <submittedName>
        <fullName evidence="2">Chromosome partitioning protein ParA</fullName>
    </submittedName>
</protein>
<sequence length="199" mass="22548">MRQITVCNFKGGVGKSTTAIHLAGYFQTQGPTLLIDMDPNPTSLAWASRKKLPFQVVSDDEDIKKKRFETLIHDTSARPKKRSLKDIARDTDLFVVPTTPSALALQGTLHTIETLKDLEATYWVVFVNVPPKPAKDLEQARQVIQEHTHFVAPISIRRSSAYEKAATEGCLVRDLKAVRQRIYWSDFEALGRFLHEQMK</sequence>
<organism evidence="2 3">
    <name type="scientific">Deinococcus cellulosilyticus (strain DSM 18568 / NBRC 106333 / KACC 11606 / 5516J-15)</name>
    <dbReference type="NCBI Taxonomy" id="1223518"/>
    <lineage>
        <taxon>Bacteria</taxon>
        <taxon>Thermotogati</taxon>
        <taxon>Deinococcota</taxon>
        <taxon>Deinococci</taxon>
        <taxon>Deinococcales</taxon>
        <taxon>Deinococcaceae</taxon>
        <taxon>Deinococcus</taxon>
    </lineage>
</organism>
<dbReference type="Pfam" id="PF01656">
    <property type="entry name" value="CbiA"/>
    <property type="match status" value="1"/>
</dbReference>
<dbReference type="OrthoDB" id="9816297at2"/>
<dbReference type="Proteomes" id="UP000321306">
    <property type="component" value="Unassembled WGS sequence"/>
</dbReference>
<dbReference type="EMBL" id="BJXB01000001">
    <property type="protein sequence ID" value="GEM44525.1"/>
    <property type="molecule type" value="Genomic_DNA"/>
</dbReference>
<dbReference type="RefSeq" id="WP_146881680.1">
    <property type="nucleotide sequence ID" value="NZ_BJXB01000001.1"/>
</dbReference>
<proteinExistence type="predicted"/>
<dbReference type="CDD" id="cd02042">
    <property type="entry name" value="ParAB_family"/>
    <property type="match status" value="1"/>
</dbReference>
<dbReference type="SUPFAM" id="SSF52540">
    <property type="entry name" value="P-loop containing nucleoside triphosphate hydrolases"/>
    <property type="match status" value="1"/>
</dbReference>
<dbReference type="AlphaFoldDB" id="A0A511MVC3"/>
<evidence type="ECO:0000313" key="2">
    <source>
        <dbReference type="EMBL" id="GEM44525.1"/>
    </source>
</evidence>
<comment type="caution">
    <text evidence="2">The sequence shown here is derived from an EMBL/GenBank/DDBJ whole genome shotgun (WGS) entry which is preliminary data.</text>
</comment>